<protein>
    <submittedName>
        <fullName evidence="3">CALM-like protein</fullName>
    </submittedName>
</protein>
<dbReference type="InterPro" id="IPR011992">
    <property type="entry name" value="EF-hand-dom_pair"/>
</dbReference>
<dbReference type="PANTHER" id="PTHR23048">
    <property type="entry name" value="MYOSIN LIGHT CHAIN 1, 3"/>
    <property type="match status" value="1"/>
</dbReference>
<evidence type="ECO:0000313" key="4">
    <source>
        <dbReference type="EMBL" id="WAR26029.1"/>
    </source>
</evidence>
<proteinExistence type="predicted"/>
<gene>
    <name evidence="3" type="ORF">MAR_011614</name>
    <name evidence="4" type="ORF">MAR_011733</name>
</gene>
<keyword evidence="5" id="KW-1185">Reference proteome</keyword>
<evidence type="ECO:0000259" key="2">
    <source>
        <dbReference type="PROSITE" id="PS50222"/>
    </source>
</evidence>
<dbReference type="PROSITE" id="PS50222">
    <property type="entry name" value="EF_HAND_2"/>
    <property type="match status" value="1"/>
</dbReference>
<dbReference type="Proteomes" id="UP001164746">
    <property type="component" value="Chromosome 14"/>
</dbReference>
<accession>A0ABY7FUP0</accession>
<dbReference type="InterPro" id="IPR002048">
    <property type="entry name" value="EF_hand_dom"/>
</dbReference>
<evidence type="ECO:0000313" key="5">
    <source>
        <dbReference type="Proteomes" id="UP001164746"/>
    </source>
</evidence>
<organism evidence="3 5">
    <name type="scientific">Mya arenaria</name>
    <name type="common">Soft-shell clam</name>
    <dbReference type="NCBI Taxonomy" id="6604"/>
    <lineage>
        <taxon>Eukaryota</taxon>
        <taxon>Metazoa</taxon>
        <taxon>Spiralia</taxon>
        <taxon>Lophotrochozoa</taxon>
        <taxon>Mollusca</taxon>
        <taxon>Bivalvia</taxon>
        <taxon>Autobranchia</taxon>
        <taxon>Heteroconchia</taxon>
        <taxon>Euheterodonta</taxon>
        <taxon>Imparidentia</taxon>
        <taxon>Neoheterodontei</taxon>
        <taxon>Myida</taxon>
        <taxon>Myoidea</taxon>
        <taxon>Myidae</taxon>
        <taxon>Mya</taxon>
    </lineage>
</organism>
<dbReference type="Gene3D" id="1.10.238.10">
    <property type="entry name" value="EF-hand"/>
    <property type="match status" value="1"/>
</dbReference>
<evidence type="ECO:0000313" key="3">
    <source>
        <dbReference type="EMBL" id="WAR25910.1"/>
    </source>
</evidence>
<feature type="domain" description="EF-hand" evidence="2">
    <location>
        <begin position="90"/>
        <end position="125"/>
    </location>
</feature>
<keyword evidence="1" id="KW-0677">Repeat</keyword>
<dbReference type="SMART" id="SM00054">
    <property type="entry name" value="EFh"/>
    <property type="match status" value="2"/>
</dbReference>
<dbReference type="PANTHER" id="PTHR23048:SF0">
    <property type="entry name" value="CALMODULIN LIKE 3"/>
    <property type="match status" value="1"/>
</dbReference>
<name>A0ABY7FUP0_MYAAR</name>
<sequence length="173" mass="20192">MIEEPNAETPSADAIDEEKKYLPYVWHLLEGDEFGSLPSRQIGRVMRAFGKNPSEQDIQYLKYEQKIDDDQNLLYNEFVTLHRACATGVDSKERLMDAFKVFDKENKGKMKPDDLRDILTRLGEPLSNTEVDKMLQLAIFDRNGSINYKDFCELVMSDNRPRIRTWFHPQLLS</sequence>
<dbReference type="CDD" id="cd00051">
    <property type="entry name" value="EFh"/>
    <property type="match status" value="1"/>
</dbReference>
<dbReference type="SUPFAM" id="SSF47473">
    <property type="entry name" value="EF-hand"/>
    <property type="match status" value="1"/>
</dbReference>
<dbReference type="EMBL" id="CP111025">
    <property type="protein sequence ID" value="WAR26029.1"/>
    <property type="molecule type" value="Genomic_DNA"/>
</dbReference>
<dbReference type="EMBL" id="CP111025">
    <property type="protein sequence ID" value="WAR25910.1"/>
    <property type="molecule type" value="Genomic_DNA"/>
</dbReference>
<reference evidence="3" key="1">
    <citation type="submission" date="2022-11" db="EMBL/GenBank/DDBJ databases">
        <title>Centuries of genome instability and evolution in soft-shell clam transmissible cancer (bioRxiv).</title>
        <authorList>
            <person name="Hart S.F.M."/>
            <person name="Yonemitsu M.A."/>
            <person name="Giersch R.M."/>
            <person name="Beal B.F."/>
            <person name="Arriagada G."/>
            <person name="Davis B.W."/>
            <person name="Ostrander E.A."/>
            <person name="Goff S.P."/>
            <person name="Metzger M.J."/>
        </authorList>
    </citation>
    <scope>NUCLEOTIDE SEQUENCE</scope>
    <source>
        <strain evidence="3">MELC-2E11</strain>
        <tissue evidence="3">Siphon/mantle</tissue>
    </source>
</reference>
<dbReference type="InterPro" id="IPR050230">
    <property type="entry name" value="CALM/Myosin/TropC-like"/>
</dbReference>
<dbReference type="Pfam" id="PF13499">
    <property type="entry name" value="EF-hand_7"/>
    <property type="match status" value="1"/>
</dbReference>
<evidence type="ECO:0000256" key="1">
    <source>
        <dbReference type="ARBA" id="ARBA00022737"/>
    </source>
</evidence>